<feature type="region of interest" description="Disordered" evidence="5">
    <location>
        <begin position="422"/>
        <end position="461"/>
    </location>
</feature>
<dbReference type="EMBL" id="BPPX01000018">
    <property type="protein sequence ID" value="GJC85502.1"/>
    <property type="molecule type" value="Genomic_DNA"/>
</dbReference>
<evidence type="ECO:0000256" key="5">
    <source>
        <dbReference type="SAM" id="MobiDB-lite"/>
    </source>
</evidence>
<proteinExistence type="inferred from homology"/>
<feature type="compositionally biased region" description="Acidic residues" evidence="5">
    <location>
        <begin position="269"/>
        <end position="299"/>
    </location>
</feature>
<dbReference type="Pfam" id="PF01476">
    <property type="entry name" value="LysM"/>
    <property type="match status" value="1"/>
</dbReference>
<evidence type="ECO:0000313" key="9">
    <source>
        <dbReference type="Proteomes" id="UP001055172"/>
    </source>
</evidence>
<feature type="region of interest" description="Disordered" evidence="5">
    <location>
        <begin position="243"/>
        <end position="307"/>
    </location>
</feature>
<gene>
    <name evidence="8" type="ORF">ColLi_08340</name>
</gene>
<organism evidence="8 9">
    <name type="scientific">Colletotrichum liriopes</name>
    <dbReference type="NCBI Taxonomy" id="708192"/>
    <lineage>
        <taxon>Eukaryota</taxon>
        <taxon>Fungi</taxon>
        <taxon>Dikarya</taxon>
        <taxon>Ascomycota</taxon>
        <taxon>Pezizomycotina</taxon>
        <taxon>Sordariomycetes</taxon>
        <taxon>Hypocreomycetidae</taxon>
        <taxon>Glomerellales</taxon>
        <taxon>Glomerellaceae</taxon>
        <taxon>Colletotrichum</taxon>
        <taxon>Colletotrichum spaethianum species complex</taxon>
    </lineage>
</organism>
<name>A0AA37GS32_9PEZI</name>
<reference evidence="8 9" key="1">
    <citation type="submission" date="2021-07" db="EMBL/GenBank/DDBJ databases">
        <title>Genome data of Colletotrichum spaethianum.</title>
        <authorList>
            <person name="Utami Y.D."/>
            <person name="Hiruma K."/>
        </authorList>
    </citation>
    <scope>NUCLEOTIDE SEQUENCE [LARGE SCALE GENOMIC DNA]</scope>
    <source>
        <strain evidence="8 9">MAFF 242679</strain>
    </source>
</reference>
<dbReference type="PANTHER" id="PTHR34997:SF2">
    <property type="entry name" value="LYSM DOMAIN-CONTAINING PROTEIN-RELATED"/>
    <property type="match status" value="1"/>
</dbReference>
<feature type="chain" id="PRO_5041424473" evidence="6">
    <location>
        <begin position="20"/>
        <end position="707"/>
    </location>
</feature>
<protein>
    <submittedName>
        <fullName evidence="8">LysM domain-containing protein ARB_01155/01156</fullName>
    </submittedName>
</protein>
<comment type="similarity">
    <text evidence="4">Belongs to the secreted LysM effector family.</text>
</comment>
<dbReference type="GO" id="GO:0008061">
    <property type="term" value="F:chitin binding"/>
    <property type="evidence" value="ECO:0007669"/>
    <property type="project" value="UniProtKB-KW"/>
</dbReference>
<feature type="compositionally biased region" description="Low complexity" evidence="5">
    <location>
        <begin position="531"/>
        <end position="550"/>
    </location>
</feature>
<evidence type="ECO:0000256" key="3">
    <source>
        <dbReference type="ARBA" id="ARBA00023026"/>
    </source>
</evidence>
<keyword evidence="9" id="KW-1185">Reference proteome</keyword>
<sequence>MLSIQQGLAGLALLPFAFGELGFQLYPLIPTQPMAEMLGISENCVKALNTTLPCDKDLFGWTVKVDDVYWTEQDVSTLCVPGCETNVRTWTETVASACNEDWLVVGDRAVPAETLSLRFAEGLEMACLRDTSSKWCLPASYNWIGSDVVQVDCAANPTDPWCINPANVSAENSRISTLYDDDLLCSEYFLNMLYRRVTSEFLPDTDHSDFLVGEFQDIQSVCQTSIGPLATRAVPLYPYATDLNETAPEPTDIPSTGAPILGDDGSPWDPEEDTSDSGIDEEIPDGEEDPDEAEPEPEPAEPVVPTNCTARAVDARYASLDGIEACNELAEEYGVATGQLMYATSTEDCYSYDFVCVPEACELLRVNAGDTCDTISKAISNDTEPISVAQLMTWNPNLMGACDHLTESQYLCISRPGGTWVKPPDDQIPEDSNGPVRGGPGSTELLPIITDPSTVPADRKQEGIPENCNRFVKAENTAASCWKVANDAQITQTRLWELNPALGADGEHCGTQIWLGYYYCVGVPGDGTTGPTTTQSLPATTASATTSSVPKPTPQHEGTDPNCNKWTQAGDGAGCWQLATDAGIDLALFYSWNPVLGAAGENCGTMIWPTYYYCVGVSTGSGTTPTTTVAPPATTTAPAKPTNTQAGIPDNCSKFAQAGDGASCWQLATDNGIEMSVLFALNPVLGPVGENCSTQIWPTYYYCIAVS</sequence>
<evidence type="ECO:0000259" key="7">
    <source>
        <dbReference type="PROSITE" id="PS51782"/>
    </source>
</evidence>
<keyword evidence="3" id="KW-0843">Virulence</keyword>
<evidence type="ECO:0000256" key="2">
    <source>
        <dbReference type="ARBA" id="ARBA00022729"/>
    </source>
</evidence>
<feature type="signal peptide" evidence="6">
    <location>
        <begin position="1"/>
        <end position="19"/>
    </location>
</feature>
<evidence type="ECO:0000256" key="4">
    <source>
        <dbReference type="ARBA" id="ARBA00044955"/>
    </source>
</evidence>
<dbReference type="InterPro" id="IPR036779">
    <property type="entry name" value="LysM_dom_sf"/>
</dbReference>
<feature type="domain" description="LysM" evidence="7">
    <location>
        <begin position="362"/>
        <end position="413"/>
    </location>
</feature>
<accession>A0AA37GS32</accession>
<dbReference type="Proteomes" id="UP001055172">
    <property type="component" value="Unassembled WGS sequence"/>
</dbReference>
<keyword evidence="1" id="KW-0147">Chitin-binding</keyword>
<dbReference type="Gene3D" id="3.10.350.10">
    <property type="entry name" value="LysM domain"/>
    <property type="match status" value="4"/>
</dbReference>
<dbReference type="InterPro" id="IPR018392">
    <property type="entry name" value="LysM"/>
</dbReference>
<evidence type="ECO:0000256" key="6">
    <source>
        <dbReference type="SAM" id="SignalP"/>
    </source>
</evidence>
<dbReference type="InterPro" id="IPR052210">
    <property type="entry name" value="LysM1-like"/>
</dbReference>
<dbReference type="SUPFAM" id="SSF54106">
    <property type="entry name" value="LysM domain"/>
    <property type="match status" value="1"/>
</dbReference>
<feature type="region of interest" description="Disordered" evidence="5">
    <location>
        <begin position="531"/>
        <end position="561"/>
    </location>
</feature>
<keyword evidence="2 6" id="KW-0732">Signal</keyword>
<dbReference type="PANTHER" id="PTHR34997">
    <property type="entry name" value="AM15"/>
    <property type="match status" value="1"/>
</dbReference>
<evidence type="ECO:0000256" key="1">
    <source>
        <dbReference type="ARBA" id="ARBA00022669"/>
    </source>
</evidence>
<evidence type="ECO:0000313" key="8">
    <source>
        <dbReference type="EMBL" id="GJC85502.1"/>
    </source>
</evidence>
<comment type="caution">
    <text evidence="8">The sequence shown here is derived from an EMBL/GenBank/DDBJ whole genome shotgun (WGS) entry which is preliminary data.</text>
</comment>
<dbReference type="AlphaFoldDB" id="A0AA37GS32"/>
<dbReference type="PROSITE" id="PS51782">
    <property type="entry name" value="LYSM"/>
    <property type="match status" value="1"/>
</dbReference>